<dbReference type="RefSeq" id="WP_108404825.1">
    <property type="nucleotide sequence ID" value="NZ_CP026948.1"/>
</dbReference>
<evidence type="ECO:0000256" key="1">
    <source>
        <dbReference type="SAM" id="MobiDB-lite"/>
    </source>
</evidence>
<evidence type="ECO:0000313" key="3">
    <source>
        <dbReference type="Proteomes" id="UP000244754"/>
    </source>
</evidence>
<protein>
    <submittedName>
        <fullName evidence="2">Uncharacterized protein</fullName>
    </submittedName>
</protein>
<dbReference type="EMBL" id="CP026948">
    <property type="protein sequence ID" value="AWB84817.1"/>
    <property type="molecule type" value="Genomic_DNA"/>
</dbReference>
<feature type="compositionally biased region" description="Low complexity" evidence="1">
    <location>
        <begin position="140"/>
        <end position="156"/>
    </location>
</feature>
<dbReference type="AlphaFoldDB" id="A0A2S0WGB5"/>
<dbReference type="Proteomes" id="UP000244754">
    <property type="component" value="Chromosome"/>
</dbReference>
<gene>
    <name evidence="2" type="ORF">C3E79_10295</name>
</gene>
<keyword evidence="3" id="KW-1185">Reference proteome</keyword>
<dbReference type="KEGG" id="clia:C3E79_10295"/>
<evidence type="ECO:0000313" key="2">
    <source>
        <dbReference type="EMBL" id="AWB84817.1"/>
    </source>
</evidence>
<dbReference type="OrthoDB" id="3383452at2"/>
<reference evidence="3" key="1">
    <citation type="submission" date="2018-01" db="EMBL/GenBank/DDBJ databases">
        <authorList>
            <person name="Li J."/>
        </authorList>
    </citation>
    <scope>NUCLEOTIDE SEQUENCE [LARGE SCALE GENOMIC DNA]</scope>
    <source>
        <strain evidence="3">2184</strain>
    </source>
</reference>
<accession>A0A2S0WGB5</accession>
<name>A0A2S0WGB5_9CORY</name>
<organism evidence="2 3">
    <name type="scientific">Corynebacterium liangguodongii</name>
    <dbReference type="NCBI Taxonomy" id="2079535"/>
    <lineage>
        <taxon>Bacteria</taxon>
        <taxon>Bacillati</taxon>
        <taxon>Actinomycetota</taxon>
        <taxon>Actinomycetes</taxon>
        <taxon>Mycobacteriales</taxon>
        <taxon>Corynebacteriaceae</taxon>
        <taxon>Corynebacterium</taxon>
    </lineage>
</organism>
<proteinExistence type="predicted"/>
<feature type="region of interest" description="Disordered" evidence="1">
    <location>
        <begin position="100"/>
        <end position="212"/>
    </location>
</feature>
<sequence>MARIRSIKPEFWSSPKIGELDPYWRLLFIAMWNWADDFGRGTCEPRELMGFAFPHDDDMTVGEFRRGLGGIHRVFGVKFYRVAGRSYYVIPTWERHQKIDKRAKASKYPAPDEGEPFDPETWQVTSESGNPAESSEEPAESSGEPAESSGGYSESSVLEQGNRGTGEQGNRGTDTLDQASPDLERARATDPSKLNRVLEPDPAESIPDTSRGYPDGFERWWATYPRRVGKRKAFEAWYRAIGTRVNIGDLQAATERFAAWHAQEGTDERYIPHPTTWLGRDGWHDDLTPRRKQGPAARLSDEQVLMRVLGPNGNSNAPDGFVDGQVINQKQIG</sequence>